<dbReference type="STRING" id="649349.Lbys_3436"/>
<evidence type="ECO:0000313" key="9">
    <source>
        <dbReference type="Proteomes" id="UP000007435"/>
    </source>
</evidence>
<dbReference type="GO" id="GO:0006508">
    <property type="term" value="P:proteolysis"/>
    <property type="evidence" value="ECO:0007669"/>
    <property type="project" value="UniProtKB-KW"/>
</dbReference>
<dbReference type="InterPro" id="IPR020992">
    <property type="entry name" value="Tail_Prtase_C"/>
</dbReference>
<keyword evidence="4 5" id="KW-0720">Serine protease</keyword>
<evidence type="ECO:0000256" key="2">
    <source>
        <dbReference type="ARBA" id="ARBA00022670"/>
    </source>
</evidence>
<evidence type="ECO:0000259" key="7">
    <source>
        <dbReference type="PROSITE" id="PS50106"/>
    </source>
</evidence>
<dbReference type="SMART" id="SM00245">
    <property type="entry name" value="TSPc"/>
    <property type="match status" value="1"/>
</dbReference>
<accession>E4RXY8</accession>
<feature type="chain" id="PRO_5003188282" evidence="6">
    <location>
        <begin position="19"/>
        <end position="686"/>
    </location>
</feature>
<protein>
    <submittedName>
        <fullName evidence="8">Carboxyl-terminal protease</fullName>
        <ecNumber evidence="8">3.4.21.102</ecNumber>
    </submittedName>
</protein>
<dbReference type="InterPro" id="IPR040573">
    <property type="entry name" value="TSP_N"/>
</dbReference>
<dbReference type="InterPro" id="IPR001478">
    <property type="entry name" value="PDZ"/>
</dbReference>
<dbReference type="InterPro" id="IPR029045">
    <property type="entry name" value="ClpP/crotonase-like_dom_sf"/>
</dbReference>
<gene>
    <name evidence="8" type="ordered locus">Lbys_3436</name>
</gene>
<dbReference type="InterPro" id="IPR004447">
    <property type="entry name" value="Peptidase_S41A"/>
</dbReference>
<evidence type="ECO:0000256" key="6">
    <source>
        <dbReference type="SAM" id="SignalP"/>
    </source>
</evidence>
<keyword evidence="3 5" id="KW-0378">Hydrolase</keyword>
<evidence type="ECO:0000256" key="1">
    <source>
        <dbReference type="ARBA" id="ARBA00009179"/>
    </source>
</evidence>
<dbReference type="FunFam" id="3.90.226.10:FF:000090">
    <property type="entry name" value="Tail-specific protease"/>
    <property type="match status" value="1"/>
</dbReference>
<dbReference type="GO" id="GO:0007165">
    <property type="term" value="P:signal transduction"/>
    <property type="evidence" value="ECO:0007669"/>
    <property type="project" value="TreeGrafter"/>
</dbReference>
<feature type="signal peptide" evidence="6">
    <location>
        <begin position="1"/>
        <end position="18"/>
    </location>
</feature>
<dbReference type="KEGG" id="lby:Lbys_3436"/>
<dbReference type="Pfam" id="PF11818">
    <property type="entry name" value="DUF3340"/>
    <property type="match status" value="1"/>
</dbReference>
<dbReference type="Pfam" id="PF17804">
    <property type="entry name" value="TSP_NTD"/>
    <property type="match status" value="1"/>
</dbReference>
<dbReference type="OrthoDB" id="9812068at2"/>
<dbReference type="InterPro" id="IPR005151">
    <property type="entry name" value="Tail-specific_protease"/>
</dbReference>
<organism evidence="8 9">
    <name type="scientific">Leadbetterella byssophila (strain DSM 17132 / JCM 16389 / KACC 11308 / NBRC 106382 / 4M15)</name>
    <dbReference type="NCBI Taxonomy" id="649349"/>
    <lineage>
        <taxon>Bacteria</taxon>
        <taxon>Pseudomonadati</taxon>
        <taxon>Bacteroidota</taxon>
        <taxon>Cytophagia</taxon>
        <taxon>Cytophagales</taxon>
        <taxon>Leadbetterellaceae</taxon>
        <taxon>Leadbetterella</taxon>
    </lineage>
</organism>
<dbReference type="AlphaFoldDB" id="E4RXY8"/>
<dbReference type="PROSITE" id="PS50106">
    <property type="entry name" value="PDZ"/>
    <property type="match status" value="1"/>
</dbReference>
<dbReference type="Gene3D" id="3.90.226.10">
    <property type="entry name" value="2-enoyl-CoA Hydratase, Chain A, domain 1"/>
    <property type="match status" value="1"/>
</dbReference>
<dbReference type="SUPFAM" id="SSF50156">
    <property type="entry name" value="PDZ domain-like"/>
    <property type="match status" value="1"/>
</dbReference>
<dbReference type="GO" id="GO:0030288">
    <property type="term" value="C:outer membrane-bounded periplasmic space"/>
    <property type="evidence" value="ECO:0007669"/>
    <property type="project" value="TreeGrafter"/>
</dbReference>
<proteinExistence type="inferred from homology"/>
<dbReference type="Gene3D" id="2.30.42.10">
    <property type="match status" value="1"/>
</dbReference>
<reference key="1">
    <citation type="submission" date="2010-11" db="EMBL/GenBank/DDBJ databases">
        <title>The complete genome of Leadbetterella byssophila DSM 17132.</title>
        <authorList>
            <consortium name="US DOE Joint Genome Institute (JGI-PGF)"/>
            <person name="Lucas S."/>
            <person name="Copeland A."/>
            <person name="Lapidus A."/>
            <person name="Glavina del Rio T."/>
            <person name="Dalin E."/>
            <person name="Tice H."/>
            <person name="Bruce D."/>
            <person name="Goodwin L."/>
            <person name="Pitluck S."/>
            <person name="Kyrpides N."/>
            <person name="Mavromatis K."/>
            <person name="Ivanova N."/>
            <person name="Teshima H."/>
            <person name="Brettin T."/>
            <person name="Detter J.C."/>
            <person name="Han C."/>
            <person name="Tapia R."/>
            <person name="Land M."/>
            <person name="Hauser L."/>
            <person name="Markowitz V."/>
            <person name="Cheng J.-F."/>
            <person name="Hugenholtz P."/>
            <person name="Woyke T."/>
            <person name="Wu D."/>
            <person name="Tindall B."/>
            <person name="Pomrenke H.G."/>
            <person name="Brambilla E."/>
            <person name="Klenk H.-P."/>
            <person name="Eisen J.A."/>
        </authorList>
    </citation>
    <scope>NUCLEOTIDE SEQUENCE [LARGE SCALE GENOMIC DNA]</scope>
    <source>
        <strain>DSM 17132</strain>
    </source>
</reference>
<dbReference type="eggNOG" id="COG0793">
    <property type="taxonomic scope" value="Bacteria"/>
</dbReference>
<dbReference type="GO" id="GO:0004252">
    <property type="term" value="F:serine-type endopeptidase activity"/>
    <property type="evidence" value="ECO:0007669"/>
    <property type="project" value="UniProtKB-EC"/>
</dbReference>
<name>E4RXY8_LEAB4</name>
<evidence type="ECO:0000313" key="8">
    <source>
        <dbReference type="EMBL" id="ADQ19085.1"/>
    </source>
</evidence>
<dbReference type="PANTHER" id="PTHR32060">
    <property type="entry name" value="TAIL-SPECIFIC PROTEASE"/>
    <property type="match status" value="1"/>
</dbReference>
<keyword evidence="2 5" id="KW-0645">Protease</keyword>
<comment type="similarity">
    <text evidence="1 5">Belongs to the peptidase S41A family.</text>
</comment>
<dbReference type="NCBIfam" id="TIGR00225">
    <property type="entry name" value="prc"/>
    <property type="match status" value="1"/>
</dbReference>
<dbReference type="CDD" id="cd07560">
    <property type="entry name" value="Peptidase_S41_CPP"/>
    <property type="match status" value="1"/>
</dbReference>
<dbReference type="PANTHER" id="PTHR32060:SF22">
    <property type="entry name" value="CARBOXYL-TERMINAL-PROCESSING PEPTIDASE 3, CHLOROPLASTIC"/>
    <property type="match status" value="1"/>
</dbReference>
<evidence type="ECO:0000256" key="4">
    <source>
        <dbReference type="ARBA" id="ARBA00022825"/>
    </source>
</evidence>
<dbReference type="MEROPS" id="S41.001"/>
<dbReference type="CDD" id="cd06782">
    <property type="entry name" value="cpPDZ_CPP-like"/>
    <property type="match status" value="1"/>
</dbReference>
<reference evidence="8 9" key="2">
    <citation type="journal article" date="2011" name="Stand. Genomic Sci.">
        <title>Complete genome sequence of Leadbetterella byssophila type strain (4M15).</title>
        <authorList>
            <person name="Abt B."/>
            <person name="Teshima H."/>
            <person name="Lucas S."/>
            <person name="Lapidus A."/>
            <person name="Del Rio T.G."/>
            <person name="Nolan M."/>
            <person name="Tice H."/>
            <person name="Cheng J.F."/>
            <person name="Pitluck S."/>
            <person name="Liolios K."/>
            <person name="Pagani I."/>
            <person name="Ivanova N."/>
            <person name="Mavromatis K."/>
            <person name="Pati A."/>
            <person name="Tapia R."/>
            <person name="Han C."/>
            <person name="Goodwin L."/>
            <person name="Chen A."/>
            <person name="Palaniappan K."/>
            <person name="Land M."/>
            <person name="Hauser L."/>
            <person name="Chang Y.J."/>
            <person name="Jeffries C.D."/>
            <person name="Rohde M."/>
            <person name="Goker M."/>
            <person name="Tindall B.J."/>
            <person name="Detter J.C."/>
            <person name="Woyke T."/>
            <person name="Bristow J."/>
            <person name="Eisen J.A."/>
            <person name="Markowitz V."/>
            <person name="Hugenholtz P."/>
            <person name="Klenk H.P."/>
            <person name="Kyrpides N.C."/>
        </authorList>
    </citation>
    <scope>NUCLEOTIDE SEQUENCE [LARGE SCALE GENOMIC DNA]</scope>
    <source>
        <strain evidence="9">DSM 17132 / JCM 16389 / KACC 11308 / NBRC 106382 / 4M15</strain>
    </source>
</reference>
<sequence length="686" mass="76939">MRKAKILLLLLCGLSAQAQVPHYSYDPLQPDSVHYEVQTRVTQFLKDYHYKKFDLDDTLSSHVWDSYLNTIDGGKLYFTQADIDGFEKYRYTLDEAMQEGNLEAAFAVFNLYRTKYKARSEYILSLLDKPFDYFSNKTILADREKATWAKSEAELDEEWNKIILNQALSLKLTGKTDSAIAATLKSRYVALEKRTSAFKADNAFHLFMNAFTEYLDPHTAYMIPDAADQFNISMSQSIEGIGATLTNEGDYVVIKSIVPGGPLFKNGEGNVDDYIVAVAQGDDGEFQDIIGWLTDDAIKLIRGKKGSVVRLKLVASSAPLGTTPRTIRIVRDKINLEEAVAKGEIVDLKHDGTNLKIGVIDIPMFYRDFEYANRGGEFQSTTADVKRILDDFNQKKVDGVLIDLRNNGGGSLIEAIDLTGLFIKSGPVVQRKSSIGPNSVESDEDKSVSYEGPLVVLQNRFSASASEIFAGAIQDYQRGLIVGENSFGKGTVQQLVNLDSYFARLSNRRSGAVAGVGGAAAMNRTRYGQLKFTSEKFYRITGNSNQLKGVAPDVTLPSPFTPDEMGEKSYERALPYDQIRPVPYQKVGTITNEVIQKINDRLSKRLKSDEGLKELLLDIEEYRKEREVKEYSLNYDVRKKALDDAENKKKSIKKLNKSTKLEDKDNDIYLLESEKILGDLITLRKS</sequence>
<dbReference type="EMBL" id="CP002305">
    <property type="protein sequence ID" value="ADQ19085.1"/>
    <property type="molecule type" value="Genomic_DNA"/>
</dbReference>
<evidence type="ECO:0000256" key="3">
    <source>
        <dbReference type="ARBA" id="ARBA00022801"/>
    </source>
</evidence>
<evidence type="ECO:0000256" key="5">
    <source>
        <dbReference type="RuleBase" id="RU004404"/>
    </source>
</evidence>
<dbReference type="Proteomes" id="UP000007435">
    <property type="component" value="Chromosome"/>
</dbReference>
<dbReference type="HOGENOM" id="CLU_016199_1_0_10"/>
<dbReference type="RefSeq" id="WP_013410109.1">
    <property type="nucleotide sequence ID" value="NC_014655.1"/>
</dbReference>
<dbReference type="InterPro" id="IPR036034">
    <property type="entry name" value="PDZ_sf"/>
</dbReference>
<dbReference type="EC" id="3.4.21.102" evidence="8"/>
<dbReference type="SUPFAM" id="SSF52096">
    <property type="entry name" value="ClpP/crotonase"/>
    <property type="match status" value="1"/>
</dbReference>
<dbReference type="Pfam" id="PF03572">
    <property type="entry name" value="Peptidase_S41"/>
    <property type="match status" value="1"/>
</dbReference>
<keyword evidence="9" id="KW-1185">Reference proteome</keyword>
<keyword evidence="6" id="KW-0732">Signal</keyword>
<feature type="domain" description="PDZ" evidence="7">
    <location>
        <begin position="231"/>
        <end position="308"/>
    </location>
</feature>